<name>A0AB36BIA0_STAWA</name>
<sequence length="112" mass="12734">MTTQAHTGNTQIIAMDLTDYTLNVELLHEPMNDVLNTEADVYHVDTVKIPNTFIKPETKNVLYEQLITNDLKHVGYDYQTCTEALTTQPHTMYHTQVKGTLSIILKELGENV</sequence>
<dbReference type="Proteomes" id="UP000481807">
    <property type="component" value="Unassembled WGS sequence"/>
</dbReference>
<dbReference type="RefSeq" id="WP_160175673.1">
    <property type="nucleotide sequence ID" value="NZ_QXWP01000015.1"/>
</dbReference>
<dbReference type="AlphaFoldDB" id="A0AB36BIA0"/>
<reference evidence="1 2" key="1">
    <citation type="submission" date="2018-08" db="EMBL/GenBank/DDBJ databases">
        <title>Murine metabolic-syndrome-specific gut microbial biobank.</title>
        <authorList>
            <person name="Liu C."/>
        </authorList>
    </citation>
    <scope>NUCLEOTIDE SEQUENCE [LARGE SCALE GENOMIC DNA]</scope>
    <source>
        <strain evidence="1 2">1XD21-27</strain>
    </source>
</reference>
<protein>
    <submittedName>
        <fullName evidence="1">Uncharacterized protein</fullName>
    </submittedName>
</protein>
<organism evidence="1 2">
    <name type="scientific">Staphylococcus warneri</name>
    <dbReference type="NCBI Taxonomy" id="1292"/>
    <lineage>
        <taxon>Bacteria</taxon>
        <taxon>Bacillati</taxon>
        <taxon>Bacillota</taxon>
        <taxon>Bacilli</taxon>
        <taxon>Bacillales</taxon>
        <taxon>Staphylococcaceae</taxon>
        <taxon>Staphylococcus</taxon>
    </lineage>
</organism>
<gene>
    <name evidence="1" type="ORF">D3Z30_12770</name>
</gene>
<evidence type="ECO:0000313" key="1">
    <source>
        <dbReference type="EMBL" id="NBH31806.1"/>
    </source>
</evidence>
<evidence type="ECO:0000313" key="2">
    <source>
        <dbReference type="Proteomes" id="UP000481807"/>
    </source>
</evidence>
<comment type="caution">
    <text evidence="1">The sequence shown here is derived from an EMBL/GenBank/DDBJ whole genome shotgun (WGS) entry which is preliminary data.</text>
</comment>
<accession>A0AB36BIA0</accession>
<proteinExistence type="predicted"/>
<dbReference type="EMBL" id="QXWP01000015">
    <property type="protein sequence ID" value="NBH31806.1"/>
    <property type="molecule type" value="Genomic_DNA"/>
</dbReference>